<gene>
    <name evidence="1" type="ORF">M878_20945</name>
</gene>
<dbReference type="Proteomes" id="UP000017984">
    <property type="component" value="Chromosome"/>
</dbReference>
<dbReference type="EMBL" id="AWQX01000183">
    <property type="protein sequence ID" value="EST29128.1"/>
    <property type="molecule type" value="Genomic_DNA"/>
</dbReference>
<dbReference type="HOGENOM" id="CLU_3240382_0_0_11"/>
<organism evidence="1 2">
    <name type="scientific">Streptomyces roseochromogenus subsp. oscitans DS 12.976</name>
    <dbReference type="NCBI Taxonomy" id="1352936"/>
    <lineage>
        <taxon>Bacteria</taxon>
        <taxon>Bacillati</taxon>
        <taxon>Actinomycetota</taxon>
        <taxon>Actinomycetes</taxon>
        <taxon>Kitasatosporales</taxon>
        <taxon>Streptomycetaceae</taxon>
        <taxon>Streptomyces</taxon>
    </lineage>
</organism>
<comment type="caution">
    <text evidence="1">The sequence shown here is derived from an EMBL/GenBank/DDBJ whole genome shotgun (WGS) entry which is preliminary data.</text>
</comment>
<dbReference type="STRING" id="1352936.M878_20945"/>
<reference evidence="1 2" key="1">
    <citation type="journal article" date="2014" name="Genome Announc.">
        <title>Draft Genome Sequence of Streptomyces roseochromogenes subsp. oscitans DS 12.976, Producer of the Aminocoumarin Antibiotic Clorobiocin.</title>
        <authorList>
            <person name="Ruckert C."/>
            <person name="Kalinowski J."/>
            <person name="Heide L."/>
            <person name="Apel A.K."/>
        </authorList>
    </citation>
    <scope>NUCLEOTIDE SEQUENCE [LARGE SCALE GENOMIC DNA]</scope>
    <source>
        <strain evidence="1 2">DS 12.976</strain>
    </source>
</reference>
<proteinExistence type="predicted"/>
<dbReference type="AlphaFoldDB" id="V6KAQ3"/>
<evidence type="ECO:0000313" key="2">
    <source>
        <dbReference type="Proteomes" id="UP000017984"/>
    </source>
</evidence>
<evidence type="ECO:0000313" key="1">
    <source>
        <dbReference type="EMBL" id="EST29128.1"/>
    </source>
</evidence>
<dbReference type="PATRIC" id="fig|1352936.5.peg.4392"/>
<accession>V6KAQ3</accession>
<name>V6KAQ3_STRRC</name>
<sequence>MYRLVRLSSPDAEADKVQALVEEALGEFPALTDEPDSDRIVLS</sequence>
<protein>
    <submittedName>
        <fullName evidence="1">Uncharacterized protein</fullName>
    </submittedName>
</protein>
<keyword evidence="2" id="KW-1185">Reference proteome</keyword>